<dbReference type="EMBL" id="CABN01000040">
    <property type="protein sequence ID" value="CBH99681.1"/>
    <property type="molecule type" value="Genomic_DNA"/>
</dbReference>
<sequence>MNISAKTTRSPTPRHAYHGLVLPHSTLKALQKRGIYCTPGVSLEHQHLARRYVLRGVESGGAVSDMGRACAFVAEDGSPLPWLQHKTTRRYLNIRQNSQRFYRYLNGEYVEISQAAALEHVRS</sequence>
<evidence type="ECO:0000313" key="1">
    <source>
        <dbReference type="EMBL" id="CBH99681.1"/>
    </source>
</evidence>
<protein>
    <submittedName>
        <fullName evidence="1">Uncharacterized protein</fullName>
    </submittedName>
</protein>
<organism evidence="1">
    <name type="scientific">mine drainage metagenome</name>
    <dbReference type="NCBI Taxonomy" id="410659"/>
    <lineage>
        <taxon>unclassified sequences</taxon>
        <taxon>metagenomes</taxon>
        <taxon>ecological metagenomes</taxon>
    </lineage>
</organism>
<dbReference type="AlphaFoldDB" id="E6PXM2"/>
<proteinExistence type="predicted"/>
<gene>
    <name evidence="1" type="ORF">CARN3_0623</name>
</gene>
<comment type="caution">
    <text evidence="1">The sequence shown here is derived from an EMBL/GenBank/DDBJ whole genome shotgun (WGS) entry which is preliminary data.</text>
</comment>
<reference evidence="1" key="1">
    <citation type="submission" date="2009-10" db="EMBL/GenBank/DDBJ databases">
        <title>Diversity of trophic interactions inside an arsenic-rich microbial ecosystem.</title>
        <authorList>
            <person name="Bertin P.N."/>
            <person name="Heinrich-Salmeron A."/>
            <person name="Pelletier E."/>
            <person name="Goulhen-Chollet F."/>
            <person name="Arsene-Ploetze F."/>
            <person name="Gallien S."/>
            <person name="Calteau A."/>
            <person name="Vallenet D."/>
            <person name="Casiot C."/>
            <person name="Chane-Woon-Ming B."/>
            <person name="Giloteaux L."/>
            <person name="Barakat M."/>
            <person name="Bonnefoy V."/>
            <person name="Bruneel O."/>
            <person name="Chandler M."/>
            <person name="Cleiss J."/>
            <person name="Duran R."/>
            <person name="Elbaz-Poulichet F."/>
            <person name="Fonknechten N."/>
            <person name="Lauga B."/>
            <person name="Mornico D."/>
            <person name="Ortet P."/>
            <person name="Schaeffer C."/>
            <person name="Siguier P."/>
            <person name="Alexander Thil Smith A."/>
            <person name="Van Dorsselaer A."/>
            <person name="Weissenbach J."/>
            <person name="Medigue C."/>
            <person name="Le Paslier D."/>
        </authorList>
    </citation>
    <scope>NUCLEOTIDE SEQUENCE</scope>
</reference>
<accession>E6PXM2</accession>
<name>E6PXM2_9ZZZZ</name>